<dbReference type="PANTHER" id="PTHR30146">
    <property type="entry name" value="LACI-RELATED TRANSCRIPTIONAL REPRESSOR"/>
    <property type="match status" value="1"/>
</dbReference>
<dbReference type="PROSITE" id="PS50932">
    <property type="entry name" value="HTH_LACI_2"/>
    <property type="match status" value="1"/>
</dbReference>
<dbReference type="AlphaFoldDB" id="A0A840P2Q2"/>
<dbReference type="InterPro" id="IPR046335">
    <property type="entry name" value="LacI/GalR-like_sensor"/>
</dbReference>
<dbReference type="SUPFAM" id="SSF47413">
    <property type="entry name" value="lambda repressor-like DNA-binding domains"/>
    <property type="match status" value="1"/>
</dbReference>
<dbReference type="SMART" id="SM00354">
    <property type="entry name" value="HTH_LACI"/>
    <property type="match status" value="1"/>
</dbReference>
<evidence type="ECO:0000256" key="1">
    <source>
        <dbReference type="ARBA" id="ARBA00023015"/>
    </source>
</evidence>
<accession>A0A840P2Q2</accession>
<dbReference type="RefSeq" id="WP_185048331.1">
    <property type="nucleotide sequence ID" value="NZ_BAABIX010000022.1"/>
</dbReference>
<dbReference type="CDD" id="cd06288">
    <property type="entry name" value="PBP1_sucrose_transcription_regulator"/>
    <property type="match status" value="1"/>
</dbReference>
<evidence type="ECO:0000313" key="5">
    <source>
        <dbReference type="EMBL" id="MBB5131517.1"/>
    </source>
</evidence>
<keyword evidence="6" id="KW-1185">Reference proteome</keyword>
<sequence length="344" mass="36718">MAGRRSRPVTISDVASLAGVSIATVSKALNGKEKVKAETRERVLAAAEQLSFRPNALARSLLAGQTRTVGLLTSDSVGRFGIPVLLGAEDAFGAGEMAVMLCDARGDAIREQHYIRTLLARRVDGLIVVGESTDPRPSISRDLPVPVVYAYAPSDDPDDVSFIPDDVGGAMLAVRHLLATGRRRIAHITGPTHYKAATDRAEGVRRVLAEAGLEQVGETLYGAWSQRWGRQAAEMLLMTHPEVDAVFCGSDQIAAGFIETARERGRSLPADIAVVGYDDWEVLSAETRPLLTSVNPNLERLGHTAAQHLFAAIDGKATPGVHAMPCQLVIRDSTAPPPAPAPRD</sequence>
<dbReference type="SUPFAM" id="SSF53822">
    <property type="entry name" value="Periplasmic binding protein-like I"/>
    <property type="match status" value="1"/>
</dbReference>
<dbReference type="Proteomes" id="UP000578449">
    <property type="component" value="Unassembled WGS sequence"/>
</dbReference>
<dbReference type="Gene3D" id="1.10.260.40">
    <property type="entry name" value="lambda repressor-like DNA-binding domains"/>
    <property type="match status" value="1"/>
</dbReference>
<evidence type="ECO:0000256" key="2">
    <source>
        <dbReference type="ARBA" id="ARBA00023125"/>
    </source>
</evidence>
<evidence type="ECO:0000313" key="6">
    <source>
        <dbReference type="Proteomes" id="UP000578449"/>
    </source>
</evidence>
<proteinExistence type="predicted"/>
<dbReference type="CDD" id="cd01392">
    <property type="entry name" value="HTH_LacI"/>
    <property type="match status" value="1"/>
</dbReference>
<dbReference type="Pfam" id="PF13377">
    <property type="entry name" value="Peripla_BP_3"/>
    <property type="match status" value="1"/>
</dbReference>
<feature type="domain" description="HTH lacI-type" evidence="4">
    <location>
        <begin position="9"/>
        <end position="63"/>
    </location>
</feature>
<protein>
    <submittedName>
        <fullName evidence="5">LacI family transcriptional regulator</fullName>
    </submittedName>
</protein>
<evidence type="ECO:0000259" key="4">
    <source>
        <dbReference type="PROSITE" id="PS50932"/>
    </source>
</evidence>
<dbReference type="InterPro" id="IPR000843">
    <property type="entry name" value="HTH_LacI"/>
</dbReference>
<dbReference type="InterPro" id="IPR028082">
    <property type="entry name" value="Peripla_BP_I"/>
</dbReference>
<dbReference type="InterPro" id="IPR010982">
    <property type="entry name" value="Lambda_DNA-bd_dom_sf"/>
</dbReference>
<evidence type="ECO:0000256" key="3">
    <source>
        <dbReference type="ARBA" id="ARBA00023163"/>
    </source>
</evidence>
<keyword evidence="1" id="KW-0805">Transcription regulation</keyword>
<dbReference type="PANTHER" id="PTHR30146:SF109">
    <property type="entry name" value="HTH-TYPE TRANSCRIPTIONAL REGULATOR GALS"/>
    <property type="match status" value="1"/>
</dbReference>
<reference evidence="5 6" key="1">
    <citation type="submission" date="2020-08" db="EMBL/GenBank/DDBJ databases">
        <title>Genomic Encyclopedia of Type Strains, Phase IV (KMG-IV): sequencing the most valuable type-strain genomes for metagenomic binning, comparative biology and taxonomic classification.</title>
        <authorList>
            <person name="Goeker M."/>
        </authorList>
    </citation>
    <scope>NUCLEOTIDE SEQUENCE [LARGE SCALE GENOMIC DNA]</scope>
    <source>
        <strain evidence="5 6">DSM 45615</strain>
    </source>
</reference>
<comment type="caution">
    <text evidence="5">The sequence shown here is derived from an EMBL/GenBank/DDBJ whole genome shotgun (WGS) entry which is preliminary data.</text>
</comment>
<dbReference type="Pfam" id="PF00356">
    <property type="entry name" value="LacI"/>
    <property type="match status" value="1"/>
</dbReference>
<gene>
    <name evidence="5" type="ORF">HNP84_001223</name>
</gene>
<dbReference type="PRINTS" id="PR00036">
    <property type="entry name" value="HTHLACI"/>
</dbReference>
<name>A0A840P2Q2_9ACTN</name>
<dbReference type="GO" id="GO:0003700">
    <property type="term" value="F:DNA-binding transcription factor activity"/>
    <property type="evidence" value="ECO:0007669"/>
    <property type="project" value="TreeGrafter"/>
</dbReference>
<dbReference type="Gene3D" id="3.40.50.2300">
    <property type="match status" value="2"/>
</dbReference>
<dbReference type="PROSITE" id="PS00356">
    <property type="entry name" value="HTH_LACI_1"/>
    <property type="match status" value="1"/>
</dbReference>
<organism evidence="5 6">
    <name type="scientific">Thermocatellispora tengchongensis</name>
    <dbReference type="NCBI Taxonomy" id="1073253"/>
    <lineage>
        <taxon>Bacteria</taxon>
        <taxon>Bacillati</taxon>
        <taxon>Actinomycetota</taxon>
        <taxon>Actinomycetes</taxon>
        <taxon>Streptosporangiales</taxon>
        <taxon>Streptosporangiaceae</taxon>
        <taxon>Thermocatellispora</taxon>
    </lineage>
</organism>
<keyword evidence="3" id="KW-0804">Transcription</keyword>
<keyword evidence="2" id="KW-0238">DNA-binding</keyword>
<dbReference type="GO" id="GO:0000976">
    <property type="term" value="F:transcription cis-regulatory region binding"/>
    <property type="evidence" value="ECO:0007669"/>
    <property type="project" value="TreeGrafter"/>
</dbReference>
<dbReference type="EMBL" id="JACHGN010000002">
    <property type="protein sequence ID" value="MBB5131517.1"/>
    <property type="molecule type" value="Genomic_DNA"/>
</dbReference>